<evidence type="ECO:0000256" key="4">
    <source>
        <dbReference type="ARBA" id="ARBA00022729"/>
    </source>
</evidence>
<name>A0A3A1VEW8_9BACL</name>
<keyword evidence="3" id="KW-0813">Transport</keyword>
<keyword evidence="9" id="KW-1185">Reference proteome</keyword>
<dbReference type="GO" id="GO:0030313">
    <property type="term" value="C:cell envelope"/>
    <property type="evidence" value="ECO:0007669"/>
    <property type="project" value="UniProtKB-SubCell"/>
</dbReference>
<evidence type="ECO:0000256" key="6">
    <source>
        <dbReference type="ARBA" id="ARBA00049753"/>
    </source>
</evidence>
<evidence type="ECO:0000313" key="9">
    <source>
        <dbReference type="Proteomes" id="UP000266482"/>
    </source>
</evidence>
<dbReference type="OrthoDB" id="9768630at2"/>
<dbReference type="EMBL" id="QXQA01000002">
    <property type="protein sequence ID" value="RIX59459.1"/>
    <property type="molecule type" value="Genomic_DNA"/>
</dbReference>
<comment type="caution">
    <text evidence="8">The sequence shown here is derived from an EMBL/GenBank/DDBJ whole genome shotgun (WGS) entry which is preliminary data.</text>
</comment>
<evidence type="ECO:0000256" key="1">
    <source>
        <dbReference type="ARBA" id="ARBA00004196"/>
    </source>
</evidence>
<protein>
    <recommendedName>
        <fullName evidence="6">Probable sugar-binding periplasmic protein</fullName>
    </recommendedName>
</protein>
<sequence>MKHKRNTWKVWRPACCALMALLVMTACSSGSEERGQPVAETGAVTLEFWTPFSGGDNQFMSALVAAFNREHPGIAVTQVNSRLDDYYSRLRTAILSGNAPDVAVLHQTSLPQFVKNGYIEEMTKLAGEGGIEWDGFSAHALNAVTYDGKPYAVPLDTHALVLYYNLDHLQAAGLLDDAGKPILEEGAEGFLRFLGKLKEALPGNIAPLAEPSTRIDSVWLWWSFYNQMDGGGAFYDESASRAAIMNPKALEALEYVKKLYDNEYIPPNINDAFKLFYDGEAATLITGMWGTGAFEKADGLRFGAVPVPVIFDKPAVWGDSHTLALPIRHSSTPEQKQAALLFAQWVAEHGELWAEAGHVPSWRGSSESEAFTGLPFRSDYAKAVGDVAYWPRHPRQWTVIEYLIQEFEKMIYGQQSPAEALEAAAKRIDAELRK</sequence>
<dbReference type="CDD" id="cd14748">
    <property type="entry name" value="PBP2_UgpB"/>
    <property type="match status" value="1"/>
</dbReference>
<feature type="chain" id="PRO_5038750006" description="Probable sugar-binding periplasmic protein" evidence="7">
    <location>
        <begin position="26"/>
        <end position="434"/>
    </location>
</feature>
<evidence type="ECO:0000256" key="2">
    <source>
        <dbReference type="ARBA" id="ARBA00008520"/>
    </source>
</evidence>
<dbReference type="PANTHER" id="PTHR43649">
    <property type="entry name" value="ARABINOSE-BINDING PROTEIN-RELATED"/>
    <property type="match status" value="1"/>
</dbReference>
<dbReference type="Proteomes" id="UP000266482">
    <property type="component" value="Unassembled WGS sequence"/>
</dbReference>
<dbReference type="SUPFAM" id="SSF53850">
    <property type="entry name" value="Periplasmic binding protein-like II"/>
    <property type="match status" value="1"/>
</dbReference>
<dbReference type="PANTHER" id="PTHR43649:SF28">
    <property type="entry name" value="BINDING PROTEIN COMPONENT OF ABC SUGAR TRANSPORTER-RELATED"/>
    <property type="match status" value="1"/>
</dbReference>
<accession>A0A3A1VEW8</accession>
<dbReference type="InterPro" id="IPR006059">
    <property type="entry name" value="SBP"/>
</dbReference>
<gene>
    <name evidence="8" type="ORF">D3P08_04740</name>
</gene>
<dbReference type="RefSeq" id="WP_119598290.1">
    <property type="nucleotide sequence ID" value="NZ_QXQA01000002.1"/>
</dbReference>
<evidence type="ECO:0000256" key="5">
    <source>
        <dbReference type="ARBA" id="ARBA00049629"/>
    </source>
</evidence>
<reference evidence="8 9" key="1">
    <citation type="submission" date="2018-09" db="EMBL/GenBank/DDBJ databases">
        <title>Paenibacillus aracenensis nov. sp. isolated from a cave in southern Spain.</title>
        <authorList>
            <person name="Jurado V."/>
            <person name="Gutierrez-Patricio S."/>
            <person name="Gonzalez-Pimentel J.L."/>
            <person name="Miller A.Z."/>
            <person name="Laiz L."/>
            <person name="Saiz-Jimenez C."/>
        </authorList>
    </citation>
    <scope>NUCLEOTIDE SEQUENCE [LARGE SCALE GENOMIC DNA]</scope>
    <source>
        <strain evidence="8 9">DSM 22867</strain>
    </source>
</reference>
<dbReference type="AlphaFoldDB" id="A0A3A1VEW8"/>
<evidence type="ECO:0000313" key="8">
    <source>
        <dbReference type="EMBL" id="RIX59459.1"/>
    </source>
</evidence>
<evidence type="ECO:0000256" key="3">
    <source>
        <dbReference type="ARBA" id="ARBA00022448"/>
    </source>
</evidence>
<feature type="signal peptide" evidence="7">
    <location>
        <begin position="1"/>
        <end position="25"/>
    </location>
</feature>
<dbReference type="Gene3D" id="3.40.190.10">
    <property type="entry name" value="Periplasmic binding protein-like II"/>
    <property type="match status" value="1"/>
</dbReference>
<dbReference type="InterPro" id="IPR050490">
    <property type="entry name" value="Bact_solute-bd_prot1"/>
</dbReference>
<comment type="function">
    <text evidence="5">Part of a binding-protein-dependent transport system for a sugar.</text>
</comment>
<proteinExistence type="inferred from homology"/>
<dbReference type="Pfam" id="PF13416">
    <property type="entry name" value="SBP_bac_8"/>
    <property type="match status" value="1"/>
</dbReference>
<comment type="similarity">
    <text evidence="2">Belongs to the bacterial solute-binding protein 1 family.</text>
</comment>
<keyword evidence="4 7" id="KW-0732">Signal</keyword>
<comment type="subcellular location">
    <subcellularLocation>
        <location evidence="1">Cell envelope</location>
    </subcellularLocation>
</comment>
<evidence type="ECO:0000256" key="7">
    <source>
        <dbReference type="SAM" id="SignalP"/>
    </source>
</evidence>
<organism evidence="8 9">
    <name type="scientific">Paenibacillus nanensis</name>
    <dbReference type="NCBI Taxonomy" id="393251"/>
    <lineage>
        <taxon>Bacteria</taxon>
        <taxon>Bacillati</taxon>
        <taxon>Bacillota</taxon>
        <taxon>Bacilli</taxon>
        <taxon>Bacillales</taxon>
        <taxon>Paenibacillaceae</taxon>
        <taxon>Paenibacillus</taxon>
    </lineage>
</organism>
<dbReference type="PROSITE" id="PS51257">
    <property type="entry name" value="PROKAR_LIPOPROTEIN"/>
    <property type="match status" value="1"/>
</dbReference>